<keyword evidence="2" id="KW-0813">Transport</keyword>
<accession>A0ABR4C1P6</accession>
<feature type="transmembrane region" description="Helical" evidence="8">
    <location>
        <begin position="265"/>
        <end position="284"/>
    </location>
</feature>
<keyword evidence="10" id="KW-1185">Reference proteome</keyword>
<evidence type="ECO:0000313" key="10">
    <source>
        <dbReference type="Proteomes" id="UP001595075"/>
    </source>
</evidence>
<protein>
    <submittedName>
        <fullName evidence="9">Uncharacterized protein</fullName>
    </submittedName>
</protein>
<keyword evidence="6" id="KW-0406">Ion transport</keyword>
<name>A0ABR4C1P6_9HELO</name>
<dbReference type="PANTHER" id="PTHR33281">
    <property type="entry name" value="UPF0187 PROTEIN YNEE"/>
    <property type="match status" value="1"/>
</dbReference>
<evidence type="ECO:0000256" key="3">
    <source>
        <dbReference type="ARBA" id="ARBA00022475"/>
    </source>
</evidence>
<dbReference type="Proteomes" id="UP001595075">
    <property type="component" value="Unassembled WGS sequence"/>
</dbReference>
<evidence type="ECO:0000256" key="4">
    <source>
        <dbReference type="ARBA" id="ARBA00022692"/>
    </source>
</evidence>
<evidence type="ECO:0000256" key="5">
    <source>
        <dbReference type="ARBA" id="ARBA00022989"/>
    </source>
</evidence>
<gene>
    <name evidence="9" type="ORF">VTL71DRAFT_5432</name>
</gene>
<evidence type="ECO:0000256" key="1">
    <source>
        <dbReference type="ARBA" id="ARBA00004651"/>
    </source>
</evidence>
<keyword evidence="3" id="KW-1003">Cell membrane</keyword>
<dbReference type="InterPro" id="IPR044669">
    <property type="entry name" value="YneE/VCCN1/2-like"/>
</dbReference>
<keyword evidence="4 8" id="KW-0812">Transmembrane</keyword>
<feature type="transmembrane region" description="Helical" evidence="8">
    <location>
        <begin position="240"/>
        <end position="259"/>
    </location>
</feature>
<proteinExistence type="predicted"/>
<keyword evidence="5 8" id="KW-1133">Transmembrane helix</keyword>
<reference evidence="9 10" key="1">
    <citation type="journal article" date="2024" name="Commun. Biol.">
        <title>Comparative genomic analysis of thermophilic fungi reveals convergent evolutionary adaptations and gene losses.</title>
        <authorList>
            <person name="Steindorff A.S."/>
            <person name="Aguilar-Pontes M.V."/>
            <person name="Robinson A.J."/>
            <person name="Andreopoulos B."/>
            <person name="LaButti K."/>
            <person name="Kuo A."/>
            <person name="Mondo S."/>
            <person name="Riley R."/>
            <person name="Otillar R."/>
            <person name="Haridas S."/>
            <person name="Lipzen A."/>
            <person name="Grimwood J."/>
            <person name="Schmutz J."/>
            <person name="Clum A."/>
            <person name="Reid I.D."/>
            <person name="Moisan M.C."/>
            <person name="Butler G."/>
            <person name="Nguyen T.T.M."/>
            <person name="Dewar K."/>
            <person name="Conant G."/>
            <person name="Drula E."/>
            <person name="Henrissat B."/>
            <person name="Hansel C."/>
            <person name="Singer S."/>
            <person name="Hutchinson M.I."/>
            <person name="de Vries R.P."/>
            <person name="Natvig D.O."/>
            <person name="Powell A.J."/>
            <person name="Tsang A."/>
            <person name="Grigoriev I.V."/>
        </authorList>
    </citation>
    <scope>NUCLEOTIDE SEQUENCE [LARGE SCALE GENOMIC DNA]</scope>
    <source>
        <strain evidence="9 10">CBS 494.80</strain>
    </source>
</reference>
<feature type="transmembrane region" description="Helical" evidence="8">
    <location>
        <begin position="74"/>
        <end position="93"/>
    </location>
</feature>
<keyword evidence="7 8" id="KW-0472">Membrane</keyword>
<evidence type="ECO:0000256" key="8">
    <source>
        <dbReference type="SAM" id="Phobius"/>
    </source>
</evidence>
<comment type="subcellular location">
    <subcellularLocation>
        <location evidence="1">Cell membrane</location>
        <topology evidence="1">Multi-pass membrane protein</topology>
    </subcellularLocation>
</comment>
<dbReference type="PANTHER" id="PTHR33281:SF19">
    <property type="entry name" value="VOLTAGE-DEPENDENT ANION CHANNEL-FORMING PROTEIN YNEE"/>
    <property type="match status" value="1"/>
</dbReference>
<evidence type="ECO:0000256" key="2">
    <source>
        <dbReference type="ARBA" id="ARBA00022448"/>
    </source>
</evidence>
<feature type="transmembrane region" description="Helical" evidence="8">
    <location>
        <begin position="39"/>
        <end position="62"/>
    </location>
</feature>
<sequence>MRSQHHHHYTSLHGWHANQRQQRRGSRWIPYSLRWKGGIFVKILPQILFSGTVALALCAASHFKGHQLSMHTPILFPAFGFIVGLAISFRMHASYNRWCDGRIQWERLSTLSRSFARTVWIHIPGTAEPTIDEGDLREGQQLAIQCSHMLALALKHHLRDERDWDTCAQLKNLLKFLPDYPYLNTNHPITITVYMGCYIEHARLTTNMDPQVYTHLLAQVEGLTAVVSACERLLRTPIPLGYNIVISRIVWIFVLGLPTQIWRELHWWSVPVTMLTAYTLFALAEVGLEIENPWGDGPNDLDLDRYCNLLALDLEEIVSGRYPQDGWFGVASNCNTPGTMTPMTGIKSNPMLVV</sequence>
<dbReference type="EMBL" id="JAZHXI010000015">
    <property type="protein sequence ID" value="KAL2063627.1"/>
    <property type="molecule type" value="Genomic_DNA"/>
</dbReference>
<evidence type="ECO:0000256" key="7">
    <source>
        <dbReference type="ARBA" id="ARBA00023136"/>
    </source>
</evidence>
<comment type="caution">
    <text evidence="9">The sequence shown here is derived from an EMBL/GenBank/DDBJ whole genome shotgun (WGS) entry which is preliminary data.</text>
</comment>
<evidence type="ECO:0000256" key="6">
    <source>
        <dbReference type="ARBA" id="ARBA00023065"/>
    </source>
</evidence>
<dbReference type="Pfam" id="PF25539">
    <property type="entry name" value="Bestrophin_2"/>
    <property type="match status" value="1"/>
</dbReference>
<evidence type="ECO:0000313" key="9">
    <source>
        <dbReference type="EMBL" id="KAL2063627.1"/>
    </source>
</evidence>
<organism evidence="9 10">
    <name type="scientific">Oculimacula yallundae</name>
    <dbReference type="NCBI Taxonomy" id="86028"/>
    <lineage>
        <taxon>Eukaryota</taxon>
        <taxon>Fungi</taxon>
        <taxon>Dikarya</taxon>
        <taxon>Ascomycota</taxon>
        <taxon>Pezizomycotina</taxon>
        <taxon>Leotiomycetes</taxon>
        <taxon>Helotiales</taxon>
        <taxon>Ploettnerulaceae</taxon>
        <taxon>Oculimacula</taxon>
    </lineage>
</organism>